<feature type="domain" description="MacB-like periplasmic core" evidence="9">
    <location>
        <begin position="11"/>
        <end position="215"/>
    </location>
</feature>
<feature type="transmembrane region" description="Helical" evidence="7">
    <location>
        <begin position="333"/>
        <end position="359"/>
    </location>
</feature>
<evidence type="ECO:0000256" key="4">
    <source>
        <dbReference type="ARBA" id="ARBA00022989"/>
    </source>
</evidence>
<evidence type="ECO:0000259" key="9">
    <source>
        <dbReference type="Pfam" id="PF12704"/>
    </source>
</evidence>
<dbReference type="GO" id="GO:0005886">
    <property type="term" value="C:plasma membrane"/>
    <property type="evidence" value="ECO:0007669"/>
    <property type="project" value="UniProtKB-SubCell"/>
</dbReference>
<keyword evidence="3 7" id="KW-0812">Transmembrane</keyword>
<dbReference type="GO" id="GO:0022857">
    <property type="term" value="F:transmembrane transporter activity"/>
    <property type="evidence" value="ECO:0007669"/>
    <property type="project" value="TreeGrafter"/>
</dbReference>
<dbReference type="InterPro" id="IPR003838">
    <property type="entry name" value="ABC3_permease_C"/>
</dbReference>
<comment type="subcellular location">
    <subcellularLocation>
        <location evidence="1">Cell membrane</location>
        <topology evidence="1">Multi-pass membrane protein</topology>
    </subcellularLocation>
</comment>
<evidence type="ECO:0000256" key="6">
    <source>
        <dbReference type="ARBA" id="ARBA00038076"/>
    </source>
</evidence>
<dbReference type="PANTHER" id="PTHR30572">
    <property type="entry name" value="MEMBRANE COMPONENT OF TRANSPORTER-RELATED"/>
    <property type="match status" value="1"/>
</dbReference>
<evidence type="ECO:0000313" key="10">
    <source>
        <dbReference type="EMBL" id="MBJ7603891.1"/>
    </source>
</evidence>
<dbReference type="Pfam" id="PF02687">
    <property type="entry name" value="FtsX"/>
    <property type="match status" value="1"/>
</dbReference>
<evidence type="ECO:0000259" key="8">
    <source>
        <dbReference type="Pfam" id="PF02687"/>
    </source>
</evidence>
<evidence type="ECO:0000256" key="7">
    <source>
        <dbReference type="SAM" id="Phobius"/>
    </source>
</evidence>
<comment type="caution">
    <text evidence="10">The sequence shown here is derived from an EMBL/GenBank/DDBJ whole genome shotgun (WGS) entry which is preliminary data.</text>
</comment>
<evidence type="ECO:0000313" key="11">
    <source>
        <dbReference type="Proteomes" id="UP000620075"/>
    </source>
</evidence>
<dbReference type="Pfam" id="PF12704">
    <property type="entry name" value="MacB_PCD"/>
    <property type="match status" value="1"/>
</dbReference>
<protein>
    <submittedName>
        <fullName evidence="10">ABC transporter permease</fullName>
    </submittedName>
</protein>
<dbReference type="InterPro" id="IPR050250">
    <property type="entry name" value="Macrolide_Exporter_MacB"/>
</dbReference>
<dbReference type="PANTHER" id="PTHR30572:SF4">
    <property type="entry name" value="ABC TRANSPORTER PERMEASE YTRF"/>
    <property type="match status" value="1"/>
</dbReference>
<feature type="transmembrane region" description="Helical" evidence="7">
    <location>
        <begin position="387"/>
        <end position="410"/>
    </location>
</feature>
<gene>
    <name evidence="10" type="ORF">JF888_11960</name>
</gene>
<keyword evidence="5 7" id="KW-0472">Membrane</keyword>
<evidence type="ECO:0000256" key="3">
    <source>
        <dbReference type="ARBA" id="ARBA00022692"/>
    </source>
</evidence>
<dbReference type="EMBL" id="JAEKNQ010000044">
    <property type="protein sequence ID" value="MBJ7603891.1"/>
    <property type="molecule type" value="Genomic_DNA"/>
</dbReference>
<name>A0A934NCV4_9BACT</name>
<evidence type="ECO:0000256" key="1">
    <source>
        <dbReference type="ARBA" id="ARBA00004651"/>
    </source>
</evidence>
<dbReference type="AlphaFoldDB" id="A0A934NCV4"/>
<feature type="domain" description="ABC3 transporter permease C-terminal" evidence="8">
    <location>
        <begin position="292"/>
        <end position="416"/>
    </location>
</feature>
<keyword evidence="2" id="KW-1003">Cell membrane</keyword>
<organism evidence="10 11">
    <name type="scientific">Candidatus Dormiibacter inghamiae</name>
    <dbReference type="NCBI Taxonomy" id="3127013"/>
    <lineage>
        <taxon>Bacteria</taxon>
        <taxon>Bacillati</taxon>
        <taxon>Candidatus Dormiibacterota</taxon>
        <taxon>Candidatus Dormibacteria</taxon>
        <taxon>Candidatus Dormibacterales</taxon>
        <taxon>Candidatus Dormibacteraceae</taxon>
        <taxon>Candidatus Dormiibacter</taxon>
    </lineage>
</organism>
<accession>A0A934NCV4</accession>
<keyword evidence="4 7" id="KW-1133">Transmembrane helix</keyword>
<sequence length="424" mass="43781">MSSLLRRPARSGLTVLGVAVGSALLVALGSIASVAESRAVEHFGKGLPVGAIKVADDAPASWQLQTDDFQLAGHRDLNDSAIRQIRRLPNVRAVVPIQAAPVVVVPPSGDSFGATMAGTDLGLGSDSPVSVLAGRLPAAASLTEVAVTQSYLDHTHPGGPPGAAVGEPIQVAEPRVEAPGSEAPFRPRWFRAKVVGVVSQDVAGADLLVPLQQTTAAREWELSGAAAPPGLRGEGSIRSPYSALIVIADSIDTMHGVRVGIDQIGFATSAPEHVLAAVLRYLHVVDIVLVGIGAIAVLLAGLNIANALLTAVRERRREIGVLKAIGARDRDVVRWFLLEATLVGFLGGVAGTLAGLLLAQTLALKVSEYLTQQGIPIEALRLQDLPFAVVLLGVGGSWLLAIIAAAAPALRAARMPASEAMAEL</sequence>
<dbReference type="Proteomes" id="UP000620075">
    <property type="component" value="Unassembled WGS sequence"/>
</dbReference>
<evidence type="ECO:0000256" key="2">
    <source>
        <dbReference type="ARBA" id="ARBA00022475"/>
    </source>
</evidence>
<reference evidence="10 11" key="1">
    <citation type="submission" date="2020-10" db="EMBL/GenBank/DDBJ databases">
        <title>Ca. Dormibacterota MAGs.</title>
        <authorList>
            <person name="Montgomery K."/>
        </authorList>
    </citation>
    <scope>NUCLEOTIDE SEQUENCE [LARGE SCALE GENOMIC DNA]</scope>
    <source>
        <strain evidence="10">SC8811_S16_3</strain>
    </source>
</reference>
<feature type="transmembrane region" description="Helical" evidence="7">
    <location>
        <begin position="287"/>
        <end position="312"/>
    </location>
</feature>
<dbReference type="InterPro" id="IPR025857">
    <property type="entry name" value="MacB_PCD"/>
</dbReference>
<evidence type="ECO:0000256" key="5">
    <source>
        <dbReference type="ARBA" id="ARBA00023136"/>
    </source>
</evidence>
<comment type="similarity">
    <text evidence="6">Belongs to the ABC-4 integral membrane protein family.</text>
</comment>
<proteinExistence type="inferred from homology"/>